<gene>
    <name evidence="1" type="ORF">SAMN04487996_10797</name>
</gene>
<dbReference type="Proteomes" id="UP000198748">
    <property type="component" value="Unassembled WGS sequence"/>
</dbReference>
<sequence>MKTNLKGIAKVLFLIPSILIGLSATSWAQESIRQPARTTYESALLDSAYRYEKLKLAFIPLKTSYDSQSEEIKELRTNVRLQNLQAAVQKQSFEAAIRKANEESGFWRGFKWGFGTGFGTGLLTGLRARK</sequence>
<proteinExistence type="predicted"/>
<name>A0A1G7G2B7_9BACT</name>
<dbReference type="OrthoDB" id="9844028at2"/>
<accession>A0A1G7G2B7</accession>
<dbReference type="EMBL" id="FNAN01000007">
    <property type="protein sequence ID" value="SDE82298.1"/>
    <property type="molecule type" value="Genomic_DNA"/>
</dbReference>
<reference evidence="2" key="1">
    <citation type="submission" date="2016-10" db="EMBL/GenBank/DDBJ databases">
        <authorList>
            <person name="Varghese N."/>
            <person name="Submissions S."/>
        </authorList>
    </citation>
    <scope>NUCLEOTIDE SEQUENCE [LARGE SCALE GENOMIC DNA]</scope>
    <source>
        <strain evidence="2">DSM 25329</strain>
    </source>
</reference>
<dbReference type="RefSeq" id="WP_090150097.1">
    <property type="nucleotide sequence ID" value="NZ_FNAN01000007.1"/>
</dbReference>
<evidence type="ECO:0000313" key="1">
    <source>
        <dbReference type="EMBL" id="SDE82298.1"/>
    </source>
</evidence>
<organism evidence="1 2">
    <name type="scientific">Dyadobacter soli</name>
    <dbReference type="NCBI Taxonomy" id="659014"/>
    <lineage>
        <taxon>Bacteria</taxon>
        <taxon>Pseudomonadati</taxon>
        <taxon>Bacteroidota</taxon>
        <taxon>Cytophagia</taxon>
        <taxon>Cytophagales</taxon>
        <taxon>Spirosomataceae</taxon>
        <taxon>Dyadobacter</taxon>
    </lineage>
</organism>
<keyword evidence="2" id="KW-1185">Reference proteome</keyword>
<evidence type="ECO:0000313" key="2">
    <source>
        <dbReference type="Proteomes" id="UP000198748"/>
    </source>
</evidence>
<dbReference type="STRING" id="659014.SAMN04487996_10797"/>
<dbReference type="AlphaFoldDB" id="A0A1G7G2B7"/>
<protein>
    <submittedName>
        <fullName evidence="1">Uncharacterized protein</fullName>
    </submittedName>
</protein>